<gene>
    <name evidence="2" type="ORF">NAS2_0664</name>
</gene>
<keyword evidence="3" id="KW-1185">Reference proteome</keyword>
<organism evidence="2 3">
    <name type="scientific">Conexivisphaera calida</name>
    <dbReference type="NCBI Taxonomy" id="1874277"/>
    <lineage>
        <taxon>Archaea</taxon>
        <taxon>Nitrososphaerota</taxon>
        <taxon>Conexivisphaeria</taxon>
        <taxon>Conexivisphaerales</taxon>
        <taxon>Conexivisphaeraceae</taxon>
        <taxon>Conexivisphaera</taxon>
    </lineage>
</organism>
<dbReference type="SUPFAM" id="SSF111126">
    <property type="entry name" value="Ligand-binding domain in the NO signalling and Golgi transport"/>
    <property type="match status" value="1"/>
</dbReference>
<evidence type="ECO:0000259" key="1">
    <source>
        <dbReference type="SMART" id="SM00989"/>
    </source>
</evidence>
<evidence type="ECO:0000313" key="3">
    <source>
        <dbReference type="Proteomes" id="UP000509448"/>
    </source>
</evidence>
<protein>
    <recommendedName>
        <fullName evidence="1">4-vinyl reductase 4VR domain-containing protein</fullName>
    </recommendedName>
</protein>
<reference evidence="2 3" key="1">
    <citation type="journal article" date="2019" name="ISME J.">
        <title>Isolation and characterization of a thermophilic sulfur- and iron-reducing thaumarchaeote from a terrestrial acidic hot spring.</title>
        <authorList>
            <person name="Kato S."/>
            <person name="Itoh T."/>
            <person name="Yuki M."/>
            <person name="Nagamori M."/>
            <person name="Ohnishi M."/>
            <person name="Uematsu K."/>
            <person name="Suzuki K."/>
            <person name="Takashina T."/>
            <person name="Ohkuma M."/>
        </authorList>
    </citation>
    <scope>NUCLEOTIDE SEQUENCE [LARGE SCALE GENOMIC DNA]</scope>
    <source>
        <strain evidence="2 3">NAS-02</strain>
    </source>
</reference>
<dbReference type="SMART" id="SM00989">
    <property type="entry name" value="V4R"/>
    <property type="match status" value="1"/>
</dbReference>
<dbReference type="Proteomes" id="UP000509448">
    <property type="component" value="Chromosome"/>
</dbReference>
<dbReference type="InterPro" id="IPR024096">
    <property type="entry name" value="NO_sig/Golgi_transp_ligand-bd"/>
</dbReference>
<dbReference type="InterPro" id="IPR004096">
    <property type="entry name" value="V4R"/>
</dbReference>
<sequence>MFRVGAARMVLAVEATLRGLFRGSKKLLGDDAGAAFTYYAGFTSGREMGELYVRSLMDPHVALGAFAETVKSNGYAADITILEGEDRYRMEMRNLIECELLSDYAAERGGHVNASHWVRGYVAGVLSAIRGGEWDVKEIECINDGPDKCAFEARKK</sequence>
<accession>A0A4P2VF13</accession>
<proteinExistence type="predicted"/>
<name>A0A4P2VF13_9ARCH</name>
<evidence type="ECO:0000313" key="2">
    <source>
        <dbReference type="EMBL" id="BBE42053.1"/>
    </source>
</evidence>
<dbReference type="EMBL" id="AP018732">
    <property type="protein sequence ID" value="BBE42053.1"/>
    <property type="molecule type" value="Genomic_DNA"/>
</dbReference>
<feature type="domain" description="4-vinyl reductase 4VR" evidence="1">
    <location>
        <begin position="91"/>
        <end position="155"/>
    </location>
</feature>
<dbReference type="Pfam" id="PF02830">
    <property type="entry name" value="V4R"/>
    <property type="match status" value="1"/>
</dbReference>
<dbReference type="AlphaFoldDB" id="A0A4P2VF13"/>
<dbReference type="Gene3D" id="3.30.1380.20">
    <property type="entry name" value="Trafficking protein particle complex subunit 3"/>
    <property type="match status" value="1"/>
</dbReference>
<dbReference type="KEGG" id="ccai:NAS2_0664"/>